<dbReference type="PANTHER" id="PTHR31327:SF3">
    <property type="entry name" value="PDZ DOMAIN-CONTAINING PROTEIN"/>
    <property type="match status" value="1"/>
</dbReference>
<dbReference type="InterPro" id="IPR001478">
    <property type="entry name" value="PDZ"/>
</dbReference>
<sequence length="345" mass="38602">MDRHLHISICINFFNWKYFESYIKGNWSSISQTFASSAVLQSESKTEGAEIAVTDFAQMQIRGKERKDGSSEDASSMKETREHQQPRSQHQSIVYPSPLEPFQDTVILKKPLGLRISKNTLQVKVTYIEESGASVGRVFVGDIIVAIDGEKISTVNELNCMLKKPSPVQMALRINEMVDVNEVLGLSVKYDAKERIQVNATAVDSLSSLHLRPGDIIREVNEYPVASKTMLDYFIQAGVIERGQVNFTIESSAGGIDAYRDQVDLANDVLEIAQKQIVQFRNAVAAKTLNRPSILRKQQADKDSKKIVISQNFVELPIGADYDPSKLKPCKGANVETRNMQKNDF</sequence>
<feature type="domain" description="PDZ" evidence="2">
    <location>
        <begin position="182"/>
        <end position="253"/>
    </location>
</feature>
<dbReference type="SUPFAM" id="SSF50156">
    <property type="entry name" value="PDZ domain-like"/>
    <property type="match status" value="1"/>
</dbReference>
<dbReference type="PANTHER" id="PTHR31327">
    <property type="entry name" value="SPERM MEIOSIS PDZ DOMAIN CONTAINING PROTEINS-RELATED"/>
    <property type="match status" value="1"/>
</dbReference>
<dbReference type="AlphaFoldDB" id="A0A915PU35"/>
<evidence type="ECO:0000259" key="2">
    <source>
        <dbReference type="SMART" id="SM00228"/>
    </source>
</evidence>
<organism evidence="3 4">
    <name type="scientific">Setaria digitata</name>
    <dbReference type="NCBI Taxonomy" id="48799"/>
    <lineage>
        <taxon>Eukaryota</taxon>
        <taxon>Metazoa</taxon>
        <taxon>Ecdysozoa</taxon>
        <taxon>Nematoda</taxon>
        <taxon>Chromadorea</taxon>
        <taxon>Rhabditida</taxon>
        <taxon>Spirurina</taxon>
        <taxon>Spiruromorpha</taxon>
        <taxon>Filarioidea</taxon>
        <taxon>Setariidae</taxon>
        <taxon>Setaria</taxon>
    </lineage>
</organism>
<protein>
    <submittedName>
        <fullName evidence="4">PDZ domain-containing protein</fullName>
    </submittedName>
</protein>
<evidence type="ECO:0000313" key="4">
    <source>
        <dbReference type="WBParaSite" id="sdigi.contig42.g2706.t1"/>
    </source>
</evidence>
<dbReference type="SMART" id="SM00228">
    <property type="entry name" value="PDZ"/>
    <property type="match status" value="2"/>
</dbReference>
<evidence type="ECO:0000256" key="1">
    <source>
        <dbReference type="SAM" id="MobiDB-lite"/>
    </source>
</evidence>
<name>A0A915PU35_9BILA</name>
<evidence type="ECO:0000313" key="3">
    <source>
        <dbReference type="Proteomes" id="UP000887581"/>
    </source>
</evidence>
<dbReference type="InterPro" id="IPR036034">
    <property type="entry name" value="PDZ_sf"/>
</dbReference>
<feature type="domain" description="PDZ" evidence="2">
    <location>
        <begin position="110"/>
        <end position="176"/>
    </location>
</feature>
<proteinExistence type="predicted"/>
<dbReference type="Proteomes" id="UP000887581">
    <property type="component" value="Unplaced"/>
</dbReference>
<dbReference type="InterPro" id="IPR040264">
    <property type="entry name" value="T15H9.4-like"/>
</dbReference>
<feature type="compositionally biased region" description="Basic and acidic residues" evidence="1">
    <location>
        <begin position="62"/>
        <end position="85"/>
    </location>
</feature>
<feature type="region of interest" description="Disordered" evidence="1">
    <location>
        <begin position="62"/>
        <end position="94"/>
    </location>
</feature>
<reference evidence="4" key="1">
    <citation type="submission" date="2022-11" db="UniProtKB">
        <authorList>
            <consortium name="WormBaseParasite"/>
        </authorList>
    </citation>
    <scope>IDENTIFICATION</scope>
</reference>
<dbReference type="WBParaSite" id="sdigi.contig42.g2706.t1">
    <property type="protein sequence ID" value="sdigi.contig42.g2706.t1"/>
    <property type="gene ID" value="sdigi.contig42.g2706"/>
</dbReference>
<accession>A0A915PU35</accession>
<keyword evidence="3" id="KW-1185">Reference proteome</keyword>